<evidence type="ECO:0000313" key="1">
    <source>
        <dbReference type="EMBL" id="QPI16762.1"/>
    </source>
</evidence>
<gene>
    <name evidence="1" type="ORF">NIOZUU159_00257</name>
</gene>
<sequence>MSYLFLSYDISGDLGEQLFQLSNIYKFAKESRKNNIKRKIVFKKGNKYWNTIFCGLFRLYEDDVYNTINFKEVLQDFSNYYSKKSNIMLKDTTYEFSDDIREKMTKIIYNDEDLMYNAYYKYRELLDYYGKDTKDSDVVCLDYKKGININYYKEALNLIDINNLVVFCDKKDDIIDLFDSKYNIYYVENVDIELGLILYSMFQYNILSDSLEYLWASYISHYDVKKIIAPNKLKQYNNKYVSIYL</sequence>
<accession>A0A7S9ST84</accession>
<name>A0A7S9ST84_9VIRU</name>
<proteinExistence type="predicted"/>
<reference evidence="1" key="1">
    <citation type="submission" date="2020-08" db="EMBL/GenBank/DDBJ databases">
        <title>Bridging the membrane lipid divide: bacteria of the FCB group superphylum have the potential to synthesize archaeal ether lipids.</title>
        <authorList>
            <person name="Villanueva L."/>
            <person name="von Meijenfeldt F.A.B."/>
            <person name="Westbye A.B."/>
            <person name="Yadav S."/>
            <person name="Hopmans E.C."/>
            <person name="Dutilh B.E."/>
            <person name="Sinninghe Damste J.S."/>
        </authorList>
    </citation>
    <scope>NUCLEOTIDE SEQUENCE</scope>
    <source>
        <strain evidence="1">NIOZ-UU159</strain>
    </source>
</reference>
<organism evidence="1">
    <name type="scientific">Virus NIOZ-UU159</name>
    <dbReference type="NCBI Taxonomy" id="2763270"/>
    <lineage>
        <taxon>Viruses</taxon>
    </lineage>
</organism>
<dbReference type="EMBL" id="MW030601">
    <property type="protein sequence ID" value="QPI16762.1"/>
    <property type="molecule type" value="Genomic_DNA"/>
</dbReference>
<protein>
    <submittedName>
        <fullName evidence="1">Uncharacterized protein</fullName>
    </submittedName>
</protein>